<evidence type="ECO:0000256" key="1">
    <source>
        <dbReference type="SAM" id="Phobius"/>
    </source>
</evidence>
<keyword evidence="1" id="KW-0812">Transmembrane</keyword>
<evidence type="ECO:0000313" key="4">
    <source>
        <dbReference type="Proteomes" id="UP000092574"/>
    </source>
</evidence>
<dbReference type="STRING" id="1796616.A4V09_21060"/>
<dbReference type="PANTHER" id="PTHR35793">
    <property type="entry name" value="INNER MEMBRANE PROTEIN YJIG"/>
    <property type="match status" value="1"/>
</dbReference>
<feature type="transmembrane region" description="Helical" evidence="1">
    <location>
        <begin position="155"/>
        <end position="175"/>
    </location>
</feature>
<feature type="domain" description="Nucleoside transporter/FeoB GTPase Gate" evidence="2">
    <location>
        <begin position="45"/>
        <end position="144"/>
    </location>
</feature>
<proteinExistence type="predicted"/>
<dbReference type="RefSeq" id="WP_065544101.1">
    <property type="nucleotide sequence ID" value="NZ_CP015405.2"/>
</dbReference>
<name>A0A1C7IEB2_9FIRM</name>
<protein>
    <submittedName>
        <fullName evidence="3">Spore maturation protein</fullName>
    </submittedName>
</protein>
<dbReference type="InterPro" id="IPR052549">
    <property type="entry name" value="SpmB"/>
</dbReference>
<dbReference type="AlphaFoldDB" id="A0A1C7IEB2"/>
<feature type="transmembrane region" description="Helical" evidence="1">
    <location>
        <begin position="88"/>
        <end position="107"/>
    </location>
</feature>
<feature type="transmembrane region" description="Helical" evidence="1">
    <location>
        <begin position="6"/>
        <end position="25"/>
    </location>
</feature>
<accession>A0A1C7IEB2</accession>
<reference evidence="3" key="1">
    <citation type="submission" date="2017-04" db="EMBL/GenBank/DDBJ databases">
        <title>Complete Genome Sequences of Twelve Strains of a Stable Defined Moderately Diverse Mouse Microbiota 2 (sDMDMm2).</title>
        <authorList>
            <person name="Uchimura Y."/>
            <person name="Wyss M."/>
            <person name="Brugiroux S."/>
            <person name="Limenitakis J.P."/>
            <person name="Stecher B."/>
            <person name="McCoy K.D."/>
            <person name="Macpherson A.J."/>
        </authorList>
    </citation>
    <scope>NUCLEOTIDE SEQUENCE</scope>
    <source>
        <strain evidence="3">YL58</strain>
    </source>
</reference>
<keyword evidence="1" id="KW-1133">Transmembrane helix</keyword>
<dbReference type="Pfam" id="PF07670">
    <property type="entry name" value="Gate"/>
    <property type="match status" value="1"/>
</dbReference>
<dbReference type="PANTHER" id="PTHR35793:SF2">
    <property type="entry name" value="INNER MEMBRANE PROTEIN YJIG"/>
    <property type="match status" value="1"/>
</dbReference>
<dbReference type="GO" id="GO:0005886">
    <property type="term" value="C:plasma membrane"/>
    <property type="evidence" value="ECO:0007669"/>
    <property type="project" value="TreeGrafter"/>
</dbReference>
<keyword evidence="1" id="KW-0472">Membrane</keyword>
<dbReference type="KEGG" id="byl:A4V09_21060"/>
<gene>
    <name evidence="3" type="ORF">A4V09_21060</name>
</gene>
<feature type="transmembrane region" description="Helical" evidence="1">
    <location>
        <begin position="45"/>
        <end position="68"/>
    </location>
</feature>
<sequence length="176" mass="18769">MRVLLFLSEVIIPLILFYIVGFGILMKCDVYEDFVKGAKDGLKTVVQILPTLIGLMVAVGVLRASGFLDMLGGQLGRLTSAVGFPAQLVPLTIVKMFSSSAATGLVLDIFKEFGTDSRIGLIASVMMSCTETIFYTVSVYFIAAKVKNTRYTIPGALLATLAGIAASVWLAGMMAV</sequence>
<dbReference type="EMBL" id="CP015405">
    <property type="protein sequence ID" value="ANU78007.1"/>
    <property type="molecule type" value="Genomic_DNA"/>
</dbReference>
<feature type="transmembrane region" description="Helical" evidence="1">
    <location>
        <begin position="119"/>
        <end position="143"/>
    </location>
</feature>
<evidence type="ECO:0000313" key="3">
    <source>
        <dbReference type="EMBL" id="ANU78007.1"/>
    </source>
</evidence>
<dbReference type="OrthoDB" id="9805623at2"/>
<dbReference type="InterPro" id="IPR011642">
    <property type="entry name" value="Gate_dom"/>
</dbReference>
<organism evidence="3 4">
    <name type="scientific">Blautia pseudococcoides</name>
    <dbReference type="NCBI Taxonomy" id="1796616"/>
    <lineage>
        <taxon>Bacteria</taxon>
        <taxon>Bacillati</taxon>
        <taxon>Bacillota</taxon>
        <taxon>Clostridia</taxon>
        <taxon>Lachnospirales</taxon>
        <taxon>Lachnospiraceae</taxon>
        <taxon>Blautia</taxon>
    </lineage>
</organism>
<evidence type="ECO:0000259" key="2">
    <source>
        <dbReference type="Pfam" id="PF07670"/>
    </source>
</evidence>
<dbReference type="Proteomes" id="UP000092574">
    <property type="component" value="Chromosome"/>
</dbReference>
<keyword evidence="4" id="KW-1185">Reference proteome</keyword>